<dbReference type="GO" id="GO:0006397">
    <property type="term" value="P:mRNA processing"/>
    <property type="evidence" value="ECO:0007669"/>
    <property type="project" value="UniProtKB-KW"/>
</dbReference>
<dbReference type="EnsemblPlants" id="KRH69095">
    <property type="protein sequence ID" value="KRH69095"/>
    <property type="gene ID" value="GLYMA_02G003600"/>
</dbReference>
<evidence type="ECO:0000313" key="8">
    <source>
        <dbReference type="Proteomes" id="UP000008827"/>
    </source>
</evidence>
<dbReference type="OrthoDB" id="10266058at2759"/>
<keyword evidence="1" id="KW-0507">mRNA processing</keyword>
<evidence type="ECO:0000256" key="2">
    <source>
        <dbReference type="ARBA" id="ARBA00022884"/>
    </source>
</evidence>
<dbReference type="AlphaFoldDB" id="A0A0R0KQF5"/>
<dbReference type="PROSITE" id="PS50102">
    <property type="entry name" value="RRM"/>
    <property type="match status" value="1"/>
</dbReference>
<feature type="domain" description="RRM" evidence="5">
    <location>
        <begin position="16"/>
        <end position="91"/>
    </location>
</feature>
<proteinExistence type="predicted"/>
<dbReference type="InterPro" id="IPR012677">
    <property type="entry name" value="Nucleotide-bd_a/b_plait_sf"/>
</dbReference>
<keyword evidence="2 4" id="KW-0694">RNA-binding</keyword>
<evidence type="ECO:0000313" key="7">
    <source>
        <dbReference type="EnsemblPlants" id="KRH69095"/>
    </source>
</evidence>
<dbReference type="SMR" id="A0A0R0KQF5"/>
<dbReference type="Proteomes" id="UP000008827">
    <property type="component" value="Chromosome 2"/>
</dbReference>
<dbReference type="GO" id="GO:0008380">
    <property type="term" value="P:RNA splicing"/>
    <property type="evidence" value="ECO:0007669"/>
    <property type="project" value="UniProtKB-KW"/>
</dbReference>
<organism evidence="6">
    <name type="scientific">Glycine max</name>
    <name type="common">Soybean</name>
    <name type="synonym">Glycine hispida</name>
    <dbReference type="NCBI Taxonomy" id="3847"/>
    <lineage>
        <taxon>Eukaryota</taxon>
        <taxon>Viridiplantae</taxon>
        <taxon>Streptophyta</taxon>
        <taxon>Embryophyta</taxon>
        <taxon>Tracheophyta</taxon>
        <taxon>Spermatophyta</taxon>
        <taxon>Magnoliopsida</taxon>
        <taxon>eudicotyledons</taxon>
        <taxon>Gunneridae</taxon>
        <taxon>Pentapetalae</taxon>
        <taxon>rosids</taxon>
        <taxon>fabids</taxon>
        <taxon>Fabales</taxon>
        <taxon>Fabaceae</taxon>
        <taxon>Papilionoideae</taxon>
        <taxon>50 kb inversion clade</taxon>
        <taxon>NPAAA clade</taxon>
        <taxon>indigoferoid/millettioid clade</taxon>
        <taxon>Phaseoleae</taxon>
        <taxon>Glycine</taxon>
        <taxon>Glycine subgen. Soja</taxon>
    </lineage>
</organism>
<reference evidence="6 7" key="1">
    <citation type="journal article" date="2010" name="Nature">
        <title>Genome sequence of the palaeopolyploid soybean.</title>
        <authorList>
            <person name="Schmutz J."/>
            <person name="Cannon S.B."/>
            <person name="Schlueter J."/>
            <person name="Ma J."/>
            <person name="Mitros T."/>
            <person name="Nelson W."/>
            <person name="Hyten D.L."/>
            <person name="Song Q."/>
            <person name="Thelen J.J."/>
            <person name="Cheng J."/>
            <person name="Xu D."/>
            <person name="Hellsten U."/>
            <person name="May G.D."/>
            <person name="Yu Y."/>
            <person name="Sakurai T."/>
            <person name="Umezawa T."/>
            <person name="Bhattacharyya M.K."/>
            <person name="Sandhu D."/>
            <person name="Valliyodan B."/>
            <person name="Lindquist E."/>
            <person name="Peto M."/>
            <person name="Grant D."/>
            <person name="Shu S."/>
            <person name="Goodstein D."/>
            <person name="Barry K."/>
            <person name="Futrell-Griggs M."/>
            <person name="Abernathy B."/>
            <person name="Du J."/>
            <person name="Tian Z."/>
            <person name="Zhu L."/>
            <person name="Gill N."/>
            <person name="Joshi T."/>
            <person name="Libault M."/>
            <person name="Sethuraman A."/>
            <person name="Zhang X.-C."/>
            <person name="Shinozaki K."/>
            <person name="Nguyen H.T."/>
            <person name="Wing R.A."/>
            <person name="Cregan P."/>
            <person name="Specht J."/>
            <person name="Grimwood J."/>
            <person name="Rokhsar D."/>
            <person name="Stacey G."/>
            <person name="Shoemaker R.C."/>
            <person name="Jackson S.A."/>
        </authorList>
    </citation>
    <scope>NUCLEOTIDE SEQUENCE [LARGE SCALE GENOMIC DNA]</scope>
    <source>
        <strain evidence="7">cv. Williams 82</strain>
        <tissue evidence="6">Callus</tissue>
    </source>
</reference>
<accession>A0A0R0KQF5</accession>
<evidence type="ECO:0000313" key="6">
    <source>
        <dbReference type="EMBL" id="KRH69095.1"/>
    </source>
</evidence>
<name>A0A0R0KQF5_SOYBN</name>
<dbReference type="FunFam" id="3.30.70.330:FF:001380">
    <property type="entry name" value="RNA-binding (RRM/RBD/RNP motifs) family protein"/>
    <property type="match status" value="1"/>
</dbReference>
<evidence type="ECO:0000256" key="1">
    <source>
        <dbReference type="ARBA" id="ARBA00022664"/>
    </source>
</evidence>
<keyword evidence="8" id="KW-1185">Reference proteome</keyword>
<gene>
    <name evidence="7" type="primary">LOC102666984</name>
    <name evidence="6" type="ORF">GLYMA_02G003600</name>
</gene>
<dbReference type="PaxDb" id="3847-GLYMA02G00625.1"/>
<dbReference type="Pfam" id="PF00076">
    <property type="entry name" value="RRM_1"/>
    <property type="match status" value="1"/>
</dbReference>
<reference evidence="7" key="2">
    <citation type="submission" date="2018-02" db="UniProtKB">
        <authorList>
            <consortium name="EnsemblPlants"/>
        </authorList>
    </citation>
    <scope>IDENTIFICATION</scope>
    <source>
        <strain evidence="7">Williams 82</strain>
    </source>
</reference>
<keyword evidence="3" id="KW-0508">mRNA splicing</keyword>
<evidence type="ECO:0000256" key="4">
    <source>
        <dbReference type="PROSITE-ProRule" id="PRU00176"/>
    </source>
</evidence>
<dbReference type="SUPFAM" id="SSF54928">
    <property type="entry name" value="RNA-binding domain, RBD"/>
    <property type="match status" value="1"/>
</dbReference>
<dbReference type="GO" id="GO:0003723">
    <property type="term" value="F:RNA binding"/>
    <property type="evidence" value="ECO:0007669"/>
    <property type="project" value="UniProtKB-UniRule"/>
</dbReference>
<protein>
    <recommendedName>
        <fullName evidence="5">RRM domain-containing protein</fullName>
    </recommendedName>
</protein>
<dbReference type="PANTHER" id="PTHR23139">
    <property type="entry name" value="RNA-BINDING PROTEIN"/>
    <property type="match status" value="1"/>
</dbReference>
<reference evidence="6" key="3">
    <citation type="submission" date="2018-07" db="EMBL/GenBank/DDBJ databases">
        <title>WGS assembly of Glycine max.</title>
        <authorList>
            <person name="Schmutz J."/>
            <person name="Cannon S."/>
            <person name="Schlueter J."/>
            <person name="Ma J."/>
            <person name="Mitros T."/>
            <person name="Nelson W."/>
            <person name="Hyten D."/>
            <person name="Song Q."/>
            <person name="Thelen J."/>
            <person name="Cheng J."/>
            <person name="Xu D."/>
            <person name="Hellsten U."/>
            <person name="May G."/>
            <person name="Yu Y."/>
            <person name="Sakurai T."/>
            <person name="Umezawa T."/>
            <person name="Bhattacharyya M."/>
            <person name="Sandhu D."/>
            <person name="Valliyodan B."/>
            <person name="Lindquist E."/>
            <person name="Peto M."/>
            <person name="Grant D."/>
            <person name="Shu S."/>
            <person name="Goodstein D."/>
            <person name="Barry K."/>
            <person name="Futrell-Griggs M."/>
            <person name="Abernathy B."/>
            <person name="Du J."/>
            <person name="Tian Z."/>
            <person name="Zhu L."/>
            <person name="Gill N."/>
            <person name="Joshi T."/>
            <person name="Libault M."/>
            <person name="Sethuraman A."/>
            <person name="Zhang X."/>
            <person name="Shinozaki K."/>
            <person name="Nguyen H."/>
            <person name="Wing R."/>
            <person name="Cregan P."/>
            <person name="Specht J."/>
            <person name="Grimwood J."/>
            <person name="Rokhsar D."/>
            <person name="Stacey G."/>
            <person name="Shoemaker R."/>
            <person name="Jackson S."/>
        </authorList>
    </citation>
    <scope>NUCLEOTIDE SEQUENCE</scope>
    <source>
        <tissue evidence="6">Callus</tissue>
    </source>
</reference>
<dbReference type="EMBL" id="CM000835">
    <property type="protein sequence ID" value="KRH69095.1"/>
    <property type="molecule type" value="Genomic_DNA"/>
</dbReference>
<evidence type="ECO:0000256" key="3">
    <source>
        <dbReference type="ARBA" id="ARBA00023187"/>
    </source>
</evidence>
<sequence length="298" mass="32653">MVQVVTIIDMEALQVDLIFIGGISNHLSSEMLVEIAGSFGSLKAYHFETKVSNGSCAFLEYVDHSVTIKACAGLNGMKLGGEVLTVLQAMPDASPSENAGEPPSYGIPEHAEPLLRKPTQVLEINNVFADSIWSLSDVTIEEILDDVRLECARFGTIKSINVVKHSSDENLATKLEECEVINKVDAKDVSQDTNCITNNTEYSFSDKANYSKFKGTNGMEIHDNKEMEEDKVDEGSSVNVDKSAEVFDDKSCREHLVDDTAVEDAEDKNIPCSIIQECLGQQDTLDDGPEFLDMMVAN</sequence>
<dbReference type="SMART" id="SM00360">
    <property type="entry name" value="RRM"/>
    <property type="match status" value="1"/>
</dbReference>
<dbReference type="InterPro" id="IPR035979">
    <property type="entry name" value="RBD_domain_sf"/>
</dbReference>
<dbReference type="Gene3D" id="3.30.70.330">
    <property type="match status" value="3"/>
</dbReference>
<dbReference type="Gramene" id="KRH69095">
    <property type="protein sequence ID" value="KRH69095"/>
    <property type="gene ID" value="GLYMA_02G003600"/>
</dbReference>
<dbReference type="STRING" id="3847.A0A0R0KQF5"/>
<dbReference type="ExpressionAtlas" id="A0A0R0KQF5">
    <property type="expression patterns" value="baseline and differential"/>
</dbReference>
<dbReference type="InterPro" id="IPR000504">
    <property type="entry name" value="RRM_dom"/>
</dbReference>
<evidence type="ECO:0000259" key="5">
    <source>
        <dbReference type="PROSITE" id="PS50102"/>
    </source>
</evidence>